<comment type="caution">
    <text evidence="1">The sequence shown here is derived from an EMBL/GenBank/DDBJ whole genome shotgun (WGS) entry which is preliminary data.</text>
</comment>
<dbReference type="Proteomes" id="UP000799439">
    <property type="component" value="Unassembled WGS sequence"/>
</dbReference>
<evidence type="ECO:0000313" key="2">
    <source>
        <dbReference type="Proteomes" id="UP000799439"/>
    </source>
</evidence>
<dbReference type="EMBL" id="ML996095">
    <property type="protein sequence ID" value="KAF2147769.1"/>
    <property type="molecule type" value="Genomic_DNA"/>
</dbReference>
<accession>A0A9P4IVR8</accession>
<organism evidence="1 2">
    <name type="scientific">Myriangium duriaei CBS 260.36</name>
    <dbReference type="NCBI Taxonomy" id="1168546"/>
    <lineage>
        <taxon>Eukaryota</taxon>
        <taxon>Fungi</taxon>
        <taxon>Dikarya</taxon>
        <taxon>Ascomycota</taxon>
        <taxon>Pezizomycotina</taxon>
        <taxon>Dothideomycetes</taxon>
        <taxon>Dothideomycetidae</taxon>
        <taxon>Myriangiales</taxon>
        <taxon>Myriangiaceae</taxon>
        <taxon>Myriangium</taxon>
    </lineage>
</organism>
<proteinExistence type="predicted"/>
<reference evidence="1" key="1">
    <citation type="journal article" date="2020" name="Stud. Mycol.">
        <title>101 Dothideomycetes genomes: a test case for predicting lifestyles and emergence of pathogens.</title>
        <authorList>
            <person name="Haridas S."/>
            <person name="Albert R."/>
            <person name="Binder M."/>
            <person name="Bloem J."/>
            <person name="Labutti K."/>
            <person name="Salamov A."/>
            <person name="Andreopoulos B."/>
            <person name="Baker S."/>
            <person name="Barry K."/>
            <person name="Bills G."/>
            <person name="Bluhm B."/>
            <person name="Cannon C."/>
            <person name="Castanera R."/>
            <person name="Culley D."/>
            <person name="Daum C."/>
            <person name="Ezra D."/>
            <person name="Gonzalez J."/>
            <person name="Henrissat B."/>
            <person name="Kuo A."/>
            <person name="Liang C."/>
            <person name="Lipzen A."/>
            <person name="Lutzoni F."/>
            <person name="Magnuson J."/>
            <person name="Mondo S."/>
            <person name="Nolan M."/>
            <person name="Ohm R."/>
            <person name="Pangilinan J."/>
            <person name="Park H.-J."/>
            <person name="Ramirez L."/>
            <person name="Alfaro M."/>
            <person name="Sun H."/>
            <person name="Tritt A."/>
            <person name="Yoshinaga Y."/>
            <person name="Zwiers L.-H."/>
            <person name="Turgeon B."/>
            <person name="Goodwin S."/>
            <person name="Spatafora J."/>
            <person name="Crous P."/>
            <person name="Grigoriev I."/>
        </authorList>
    </citation>
    <scope>NUCLEOTIDE SEQUENCE</scope>
    <source>
        <strain evidence="1">CBS 260.36</strain>
    </source>
</reference>
<sequence length="173" mass="20018">MFSYGSSFFAERPIVFFDSHPEPPAGIVWDSINSVKKQLIISWTGDVVLDVQPGLVRLQWYTTDGKFGKKDYELREHEDVRQGFEKLCTLDDVSRCQVLGYPSQNPFSIFGESEFAIQERKKREILDSAQYRDFIPRNKKGPSVAEQIDDIIDFEEKKQEGKKQQFVVGEEEV</sequence>
<dbReference type="OrthoDB" id="3589080at2759"/>
<dbReference type="AlphaFoldDB" id="A0A9P4IVR8"/>
<keyword evidence="2" id="KW-1185">Reference proteome</keyword>
<gene>
    <name evidence="1" type="ORF">K461DRAFT_298385</name>
</gene>
<name>A0A9P4IVR8_9PEZI</name>
<evidence type="ECO:0000313" key="1">
    <source>
        <dbReference type="EMBL" id="KAF2147769.1"/>
    </source>
</evidence>
<protein>
    <submittedName>
        <fullName evidence="1">Uncharacterized protein</fullName>
    </submittedName>
</protein>